<dbReference type="InterPro" id="IPR029063">
    <property type="entry name" value="SAM-dependent_MTases_sf"/>
</dbReference>
<dbReference type="Proteomes" id="UP000050465">
    <property type="component" value="Unassembled WGS sequence"/>
</dbReference>
<dbReference type="InterPro" id="IPR019410">
    <property type="entry name" value="Methyltransf_16"/>
</dbReference>
<comment type="caution">
    <text evidence="1">The sequence shown here is derived from an EMBL/GenBank/DDBJ whole genome shotgun (WGS) entry which is preliminary data.</text>
</comment>
<dbReference type="GO" id="GO:0032259">
    <property type="term" value="P:methylation"/>
    <property type="evidence" value="ECO:0007669"/>
    <property type="project" value="UniProtKB-KW"/>
</dbReference>
<dbReference type="PANTHER" id="PTHR14614:SF132">
    <property type="entry name" value="PROTEIN-LYSINE METHYLTRANSFERASE C42C1.13"/>
    <property type="match status" value="1"/>
</dbReference>
<dbReference type="AlphaFoldDB" id="A0A0N8KNX7"/>
<sequence>MTVPAFASANPPNQPFFHTTPVEAVAHLTQQWVTVGNRTFTITYPGNADQLLDHPSTHEAFSADEYMPYWAELWPSAYMLGQALVQLAPESIWPDGCTALEVGCGVGLPGIVALSLGLHVIFSDYDKTAVTFAAQNAEANGFDRFEILPLDWRVPPNFQVPLLLAADVIYEERNIEPLIGLMRAVLAPGGVCLLSDPDRSTRGGFCFALKRAGFAFTRYPMTAPGPEGREVKGSVYKICTPVSTSFNEAEQVS</sequence>
<dbReference type="Gene3D" id="3.40.50.150">
    <property type="entry name" value="Vaccinia Virus protein VP39"/>
    <property type="match status" value="1"/>
</dbReference>
<dbReference type="SUPFAM" id="SSF53335">
    <property type="entry name" value="S-adenosyl-L-methionine-dependent methyltransferases"/>
    <property type="match status" value="1"/>
</dbReference>
<organism evidence="1 2">
    <name type="scientific">Phormidesmis priestleyi Ana</name>
    <dbReference type="NCBI Taxonomy" id="1666911"/>
    <lineage>
        <taxon>Bacteria</taxon>
        <taxon>Bacillati</taxon>
        <taxon>Cyanobacteriota</taxon>
        <taxon>Cyanophyceae</taxon>
        <taxon>Leptolyngbyales</taxon>
        <taxon>Leptolyngbyaceae</taxon>
        <taxon>Phormidesmis</taxon>
    </lineage>
</organism>
<keyword evidence="1" id="KW-0808">Transferase</keyword>
<dbReference type="GO" id="GO:0008168">
    <property type="term" value="F:methyltransferase activity"/>
    <property type="evidence" value="ECO:0007669"/>
    <property type="project" value="UniProtKB-KW"/>
</dbReference>
<dbReference type="CDD" id="cd02440">
    <property type="entry name" value="AdoMet_MTases"/>
    <property type="match status" value="1"/>
</dbReference>
<evidence type="ECO:0000313" key="1">
    <source>
        <dbReference type="EMBL" id="KPQ37770.1"/>
    </source>
</evidence>
<evidence type="ECO:0000313" key="2">
    <source>
        <dbReference type="Proteomes" id="UP000050465"/>
    </source>
</evidence>
<dbReference type="PANTHER" id="PTHR14614">
    <property type="entry name" value="HEPATOCELLULAR CARCINOMA-ASSOCIATED ANTIGEN"/>
    <property type="match status" value="1"/>
</dbReference>
<keyword evidence="1" id="KW-0489">Methyltransferase</keyword>
<protein>
    <submittedName>
        <fullName evidence="1">Putative methyltransferase</fullName>
    </submittedName>
</protein>
<gene>
    <name evidence="1" type="ORF">HLUCCA11_01555</name>
</gene>
<proteinExistence type="predicted"/>
<dbReference type="PATRIC" id="fig|1666911.3.peg.2719"/>
<name>A0A0N8KNX7_9CYAN</name>
<reference evidence="1 2" key="1">
    <citation type="submission" date="2015-09" db="EMBL/GenBank/DDBJ databases">
        <title>Identification and resolution of microdiversity through metagenomic sequencing of parallel consortia.</title>
        <authorList>
            <person name="Nelson W.C."/>
            <person name="Romine M.F."/>
            <person name="Lindemann S.R."/>
        </authorList>
    </citation>
    <scope>NUCLEOTIDE SEQUENCE [LARGE SCALE GENOMIC DNA]</scope>
    <source>
        <strain evidence="1">Ana</strain>
    </source>
</reference>
<accession>A0A0N8KNX7</accession>
<dbReference type="STRING" id="1666911.HLUCCA11_01555"/>
<dbReference type="Pfam" id="PF10294">
    <property type="entry name" value="Methyltransf_16"/>
    <property type="match status" value="1"/>
</dbReference>
<dbReference type="EMBL" id="LJZR01000001">
    <property type="protein sequence ID" value="KPQ37770.1"/>
    <property type="molecule type" value="Genomic_DNA"/>
</dbReference>